<evidence type="ECO:0000313" key="2">
    <source>
        <dbReference type="EMBL" id="SCB71725.1"/>
    </source>
</evidence>
<dbReference type="RefSeq" id="WP_089707734.1">
    <property type="nucleotide sequence ID" value="NZ_FMAR01000001.1"/>
</dbReference>
<evidence type="ECO:0000313" key="3">
    <source>
        <dbReference type="Proteomes" id="UP000242818"/>
    </source>
</evidence>
<keyword evidence="1" id="KW-1133">Transmembrane helix</keyword>
<name>A0A1C3YNP7_9BACT</name>
<reference evidence="2 3" key="1">
    <citation type="submission" date="2016-08" db="EMBL/GenBank/DDBJ databases">
        <authorList>
            <person name="Seilhamer J.J."/>
        </authorList>
    </citation>
    <scope>NUCLEOTIDE SEQUENCE [LARGE SCALE GENOMIC DNA]</scope>
    <source>
        <strain evidence="2 3">A37T2</strain>
    </source>
</reference>
<feature type="transmembrane region" description="Helical" evidence="1">
    <location>
        <begin position="72"/>
        <end position="92"/>
    </location>
</feature>
<evidence type="ECO:0008006" key="4">
    <source>
        <dbReference type="Google" id="ProtNLM"/>
    </source>
</evidence>
<dbReference type="STRING" id="1335309.GA0116948_1012"/>
<keyword evidence="3" id="KW-1185">Reference proteome</keyword>
<feature type="transmembrane region" description="Helical" evidence="1">
    <location>
        <begin position="163"/>
        <end position="186"/>
    </location>
</feature>
<dbReference type="AlphaFoldDB" id="A0A1C3YNP7"/>
<gene>
    <name evidence="2" type="ORF">GA0116948_1012</name>
</gene>
<sequence length="225" mass="24457">MHTVPLLVIMYAGLTHAFEADHLLAVSTIVSQRSRVMPALKDGMLWGLGHTSTILMIGLLMLVFKINIAAPTFSYFEAAVGLMLVSVAIYRLSKLFRKGEISVHRHEHEHSGANHLVHVHMPLEATQKNLHKASYGIGLVHGLAGSGALVVLAMTQFSTPQSGIFYLFLFGMGSVAGMLLAAALFSIPFSKKVINIPLLRNSMVLLSSGLCLVYGFYVIYHNLAA</sequence>
<keyword evidence="1" id="KW-0472">Membrane</keyword>
<protein>
    <recommendedName>
        <fullName evidence="4">Cytochrome C biogenesis protein transmembrane region</fullName>
    </recommendedName>
</protein>
<feature type="transmembrane region" description="Helical" evidence="1">
    <location>
        <begin position="43"/>
        <end position="66"/>
    </location>
</feature>
<organism evidence="2 3">
    <name type="scientific">Chitinophaga costaii</name>
    <dbReference type="NCBI Taxonomy" id="1335309"/>
    <lineage>
        <taxon>Bacteria</taxon>
        <taxon>Pseudomonadati</taxon>
        <taxon>Bacteroidota</taxon>
        <taxon>Chitinophagia</taxon>
        <taxon>Chitinophagales</taxon>
        <taxon>Chitinophagaceae</taxon>
        <taxon>Chitinophaga</taxon>
    </lineage>
</organism>
<accession>A0A1C3YNP7</accession>
<dbReference type="PANTHER" id="PTHR33876">
    <property type="entry name" value="UNNAMED PRODUCT"/>
    <property type="match status" value="1"/>
</dbReference>
<dbReference type="InterPro" id="IPR052776">
    <property type="entry name" value="Chloro_ReproSupport/MetalTrans"/>
</dbReference>
<proteinExistence type="predicted"/>
<feature type="transmembrane region" description="Helical" evidence="1">
    <location>
        <begin position="135"/>
        <end position="157"/>
    </location>
</feature>
<keyword evidence="1" id="KW-0812">Transmembrane</keyword>
<dbReference type="OrthoDB" id="9811044at2"/>
<dbReference type="PANTHER" id="PTHR33876:SF4">
    <property type="entry name" value="CHLOROPLAST PROTEIN FOR GROWTH AND FERTILITY 2"/>
    <property type="match status" value="1"/>
</dbReference>
<evidence type="ECO:0000256" key="1">
    <source>
        <dbReference type="SAM" id="Phobius"/>
    </source>
</evidence>
<dbReference type="EMBL" id="FMAR01000001">
    <property type="protein sequence ID" value="SCB71725.1"/>
    <property type="molecule type" value="Genomic_DNA"/>
</dbReference>
<feature type="transmembrane region" description="Helical" evidence="1">
    <location>
        <begin position="198"/>
        <end position="220"/>
    </location>
</feature>
<dbReference type="Proteomes" id="UP000242818">
    <property type="component" value="Unassembled WGS sequence"/>
</dbReference>